<evidence type="ECO:0000313" key="2">
    <source>
        <dbReference type="Proteomes" id="UP001162164"/>
    </source>
</evidence>
<gene>
    <name evidence="1" type="ORF">NQ317_018128</name>
</gene>
<organism evidence="1 2">
    <name type="scientific">Molorchus minor</name>
    <dbReference type="NCBI Taxonomy" id="1323400"/>
    <lineage>
        <taxon>Eukaryota</taxon>
        <taxon>Metazoa</taxon>
        <taxon>Ecdysozoa</taxon>
        <taxon>Arthropoda</taxon>
        <taxon>Hexapoda</taxon>
        <taxon>Insecta</taxon>
        <taxon>Pterygota</taxon>
        <taxon>Neoptera</taxon>
        <taxon>Endopterygota</taxon>
        <taxon>Coleoptera</taxon>
        <taxon>Polyphaga</taxon>
        <taxon>Cucujiformia</taxon>
        <taxon>Chrysomeloidea</taxon>
        <taxon>Cerambycidae</taxon>
        <taxon>Lamiinae</taxon>
        <taxon>Monochamini</taxon>
        <taxon>Molorchus</taxon>
    </lineage>
</organism>
<dbReference type="Proteomes" id="UP001162164">
    <property type="component" value="Unassembled WGS sequence"/>
</dbReference>
<name>A0ABQ9IUL6_9CUCU</name>
<evidence type="ECO:0000313" key="1">
    <source>
        <dbReference type="EMBL" id="KAJ8966047.1"/>
    </source>
</evidence>
<accession>A0ABQ9IUL6</accession>
<keyword evidence="2" id="KW-1185">Reference proteome</keyword>
<sequence>MNIKNIKSCPEWGGYLLEIAINSINSARCPKLTTNVRCLRPTLSVVFSPRWLLKLRAINSRRGYNTSGMK</sequence>
<reference evidence="1" key="1">
    <citation type="journal article" date="2023" name="Insect Mol. Biol.">
        <title>Genome sequencing provides insights into the evolution of gene families encoding plant cell wall-degrading enzymes in longhorned beetles.</title>
        <authorList>
            <person name="Shin N.R."/>
            <person name="Okamura Y."/>
            <person name="Kirsch R."/>
            <person name="Pauchet Y."/>
        </authorList>
    </citation>
    <scope>NUCLEOTIDE SEQUENCE</scope>
    <source>
        <strain evidence="1">MMC_N1</strain>
    </source>
</reference>
<dbReference type="EMBL" id="JAPWTJ010002463">
    <property type="protein sequence ID" value="KAJ8966047.1"/>
    <property type="molecule type" value="Genomic_DNA"/>
</dbReference>
<protein>
    <submittedName>
        <fullName evidence="1">Uncharacterized protein</fullName>
    </submittedName>
</protein>
<proteinExistence type="predicted"/>
<comment type="caution">
    <text evidence="1">The sequence shown here is derived from an EMBL/GenBank/DDBJ whole genome shotgun (WGS) entry which is preliminary data.</text>
</comment>